<protein>
    <submittedName>
        <fullName evidence="1">Uncharacterized protein</fullName>
    </submittedName>
</protein>
<evidence type="ECO:0000313" key="2">
    <source>
        <dbReference type="Proteomes" id="UP000635885"/>
    </source>
</evidence>
<dbReference type="Proteomes" id="UP000635885">
    <property type="component" value="Unassembled WGS sequence"/>
</dbReference>
<keyword evidence="2" id="KW-1185">Reference proteome</keyword>
<dbReference type="EMBL" id="BMFD01000001">
    <property type="protein sequence ID" value="GGC26811.1"/>
    <property type="molecule type" value="Genomic_DNA"/>
</dbReference>
<comment type="caution">
    <text evidence="1">The sequence shown here is derived from an EMBL/GenBank/DDBJ whole genome shotgun (WGS) entry which is preliminary data.</text>
</comment>
<gene>
    <name evidence="1" type="ORF">GCM10010993_02300</name>
</gene>
<reference evidence="2" key="1">
    <citation type="journal article" date="2019" name="Int. J. Syst. Evol. Microbiol.">
        <title>The Global Catalogue of Microorganisms (GCM) 10K type strain sequencing project: providing services to taxonomists for standard genome sequencing and annotation.</title>
        <authorList>
            <consortium name="The Broad Institute Genomics Platform"/>
            <consortium name="The Broad Institute Genome Sequencing Center for Infectious Disease"/>
            <person name="Wu L."/>
            <person name="Ma J."/>
        </authorList>
    </citation>
    <scope>NUCLEOTIDE SEQUENCE [LARGE SCALE GENOMIC DNA]</scope>
    <source>
        <strain evidence="2">CGMCC 1.12479</strain>
    </source>
</reference>
<evidence type="ECO:0000313" key="1">
    <source>
        <dbReference type="EMBL" id="GGC26811.1"/>
    </source>
</evidence>
<accession>A0ABQ1LPA8</accession>
<organism evidence="1 2">
    <name type="scientific">Belliella aquatica</name>
    <dbReference type="NCBI Taxonomy" id="1323734"/>
    <lineage>
        <taxon>Bacteria</taxon>
        <taxon>Pseudomonadati</taxon>
        <taxon>Bacteroidota</taxon>
        <taxon>Cytophagia</taxon>
        <taxon>Cytophagales</taxon>
        <taxon>Cyclobacteriaceae</taxon>
        <taxon>Belliella</taxon>
    </lineage>
</organism>
<name>A0ABQ1LPA8_9BACT</name>
<sequence length="73" mass="8512">MILEVKKASLTDTAGFRKNQSQKIFKKSETHIQKGLLELNDSKIPVIFAGYINTYLKVNEFNRRIQRLQKSNE</sequence>
<proteinExistence type="predicted"/>